<dbReference type="GO" id="GO:0055085">
    <property type="term" value="P:transmembrane transport"/>
    <property type="evidence" value="ECO:0007669"/>
    <property type="project" value="InterPro"/>
</dbReference>
<evidence type="ECO:0000313" key="10">
    <source>
        <dbReference type="Proteomes" id="UP000674938"/>
    </source>
</evidence>
<dbReference type="InterPro" id="IPR035906">
    <property type="entry name" value="MetI-like_sf"/>
</dbReference>
<protein>
    <submittedName>
        <fullName evidence="9">Carbohydrate ABC transporter permease</fullName>
    </submittedName>
</protein>
<keyword evidence="3" id="KW-1003">Cell membrane</keyword>
<dbReference type="Gene3D" id="1.10.3720.10">
    <property type="entry name" value="MetI-like"/>
    <property type="match status" value="1"/>
</dbReference>
<evidence type="ECO:0000256" key="7">
    <source>
        <dbReference type="RuleBase" id="RU363032"/>
    </source>
</evidence>
<keyword evidence="4 7" id="KW-0812">Transmembrane</keyword>
<reference evidence="9" key="1">
    <citation type="submission" date="2020-12" db="EMBL/GenBank/DDBJ databases">
        <title>Vagococcus allomyrinae sp. nov. and Enterococcus lavae sp. nov., isolated from the larvae of Allomyrina dichotoma.</title>
        <authorList>
            <person name="Lee S.D."/>
        </authorList>
    </citation>
    <scope>NUCLEOTIDE SEQUENCE</scope>
    <source>
        <strain evidence="9">BWB3-3</strain>
    </source>
</reference>
<evidence type="ECO:0000256" key="6">
    <source>
        <dbReference type="ARBA" id="ARBA00023136"/>
    </source>
</evidence>
<evidence type="ECO:0000256" key="1">
    <source>
        <dbReference type="ARBA" id="ARBA00004651"/>
    </source>
</evidence>
<sequence>MNNKVSVWLVRIVIFIGVIFSLFPFYWMIVMASQDTSAIYAVPPKLTFGPNLIAHIKTVFEQTTFFRSFGNSMFVATTTMILILFFDSLAGFAFAKLKFKGKNFLFVFLLGTMMIPGQLNIIPQFLMMDKIGWIGSYKALIIPSMANAFGIFWIKQYAEDAIPDSIIESARMDGCSTFRVYWNIALPILKPAMAFLAIYSFMGSWNDYMWPLIVLNDESKYTLMLALTQLQGLYYTDYSLVITGSLLATLPLLVVFAFFSKQMMAGLTAGAVKE</sequence>
<dbReference type="PANTHER" id="PTHR43744">
    <property type="entry name" value="ABC TRANSPORTER PERMEASE PROTEIN MG189-RELATED-RELATED"/>
    <property type="match status" value="1"/>
</dbReference>
<accession>A0A940ST45</accession>
<feature type="transmembrane region" description="Helical" evidence="7">
    <location>
        <begin position="134"/>
        <end position="154"/>
    </location>
</feature>
<feature type="transmembrane region" description="Helical" evidence="7">
    <location>
        <begin position="104"/>
        <end position="122"/>
    </location>
</feature>
<dbReference type="PANTHER" id="PTHR43744:SF12">
    <property type="entry name" value="ABC TRANSPORTER PERMEASE PROTEIN MG189-RELATED"/>
    <property type="match status" value="1"/>
</dbReference>
<evidence type="ECO:0000256" key="5">
    <source>
        <dbReference type="ARBA" id="ARBA00022989"/>
    </source>
</evidence>
<keyword evidence="2 7" id="KW-0813">Transport</keyword>
<feature type="transmembrane region" description="Helical" evidence="7">
    <location>
        <begin position="73"/>
        <end position="95"/>
    </location>
</feature>
<keyword evidence="10" id="KW-1185">Reference proteome</keyword>
<dbReference type="Proteomes" id="UP000674938">
    <property type="component" value="Unassembled WGS sequence"/>
</dbReference>
<comment type="subcellular location">
    <subcellularLocation>
        <location evidence="1 7">Cell membrane</location>
        <topology evidence="1 7">Multi-pass membrane protein</topology>
    </subcellularLocation>
</comment>
<evidence type="ECO:0000256" key="3">
    <source>
        <dbReference type="ARBA" id="ARBA00022475"/>
    </source>
</evidence>
<dbReference type="CDD" id="cd06261">
    <property type="entry name" value="TM_PBP2"/>
    <property type="match status" value="1"/>
</dbReference>
<feature type="transmembrane region" description="Helical" evidence="7">
    <location>
        <begin position="7"/>
        <end position="29"/>
    </location>
</feature>
<dbReference type="PROSITE" id="PS50928">
    <property type="entry name" value="ABC_TM1"/>
    <property type="match status" value="1"/>
</dbReference>
<name>A0A940ST45_9ENTE</name>
<dbReference type="AlphaFoldDB" id="A0A940ST45"/>
<feature type="transmembrane region" description="Helical" evidence="7">
    <location>
        <begin position="238"/>
        <end position="259"/>
    </location>
</feature>
<evidence type="ECO:0000256" key="4">
    <source>
        <dbReference type="ARBA" id="ARBA00022692"/>
    </source>
</evidence>
<evidence type="ECO:0000259" key="8">
    <source>
        <dbReference type="PROSITE" id="PS50928"/>
    </source>
</evidence>
<gene>
    <name evidence="9" type="ORF">I6N95_17000</name>
</gene>
<organism evidence="9 10">
    <name type="scientific">Vagococcus allomyrinae</name>
    <dbReference type="NCBI Taxonomy" id="2794353"/>
    <lineage>
        <taxon>Bacteria</taxon>
        <taxon>Bacillati</taxon>
        <taxon>Bacillota</taxon>
        <taxon>Bacilli</taxon>
        <taxon>Lactobacillales</taxon>
        <taxon>Enterococcaceae</taxon>
        <taxon>Vagococcus</taxon>
    </lineage>
</organism>
<dbReference type="GO" id="GO:0005886">
    <property type="term" value="C:plasma membrane"/>
    <property type="evidence" value="ECO:0007669"/>
    <property type="project" value="UniProtKB-SubCell"/>
</dbReference>
<comment type="caution">
    <text evidence="9">The sequence shown here is derived from an EMBL/GenBank/DDBJ whole genome shotgun (WGS) entry which is preliminary data.</text>
</comment>
<proteinExistence type="inferred from homology"/>
<evidence type="ECO:0000313" key="9">
    <source>
        <dbReference type="EMBL" id="MBP1042717.1"/>
    </source>
</evidence>
<dbReference type="EMBL" id="JAEEGA010000011">
    <property type="protein sequence ID" value="MBP1042717.1"/>
    <property type="molecule type" value="Genomic_DNA"/>
</dbReference>
<dbReference type="InterPro" id="IPR000515">
    <property type="entry name" value="MetI-like"/>
</dbReference>
<comment type="similarity">
    <text evidence="7">Belongs to the binding-protein-dependent transport system permease family.</text>
</comment>
<evidence type="ECO:0000256" key="2">
    <source>
        <dbReference type="ARBA" id="ARBA00022448"/>
    </source>
</evidence>
<dbReference type="RefSeq" id="WP_209530145.1">
    <property type="nucleotide sequence ID" value="NZ_JAEEGA010000011.1"/>
</dbReference>
<keyword evidence="6 7" id="KW-0472">Membrane</keyword>
<dbReference type="Pfam" id="PF00528">
    <property type="entry name" value="BPD_transp_1"/>
    <property type="match status" value="1"/>
</dbReference>
<feature type="domain" description="ABC transmembrane type-1" evidence="8">
    <location>
        <begin position="69"/>
        <end position="259"/>
    </location>
</feature>
<feature type="transmembrane region" description="Helical" evidence="7">
    <location>
        <begin position="180"/>
        <end position="202"/>
    </location>
</feature>
<dbReference type="SUPFAM" id="SSF161098">
    <property type="entry name" value="MetI-like"/>
    <property type="match status" value="1"/>
</dbReference>
<keyword evidence="5 7" id="KW-1133">Transmembrane helix</keyword>